<dbReference type="InterPro" id="IPR013486">
    <property type="entry name" value="SpoIID/LytB"/>
</dbReference>
<dbReference type="EMBL" id="JBHSMH010000041">
    <property type="protein sequence ID" value="MFC5469642.1"/>
    <property type="molecule type" value="Genomic_DNA"/>
</dbReference>
<dbReference type="InterPro" id="IPR014225">
    <property type="entry name" value="Spore_II_D_firmicutes"/>
</dbReference>
<feature type="region of interest" description="Disordered" evidence="1">
    <location>
        <begin position="57"/>
        <end position="88"/>
    </location>
</feature>
<evidence type="ECO:0000256" key="2">
    <source>
        <dbReference type="SAM" id="Phobius"/>
    </source>
</evidence>
<proteinExistence type="predicted"/>
<dbReference type="NCBIfam" id="TIGR02669">
    <property type="entry name" value="SpoIID_LytB"/>
    <property type="match status" value="1"/>
</dbReference>
<feature type="compositionally biased region" description="Polar residues" evidence="1">
    <location>
        <begin position="71"/>
        <end position="80"/>
    </location>
</feature>
<evidence type="ECO:0000313" key="5">
    <source>
        <dbReference type="Proteomes" id="UP001596105"/>
    </source>
</evidence>
<dbReference type="Pfam" id="PF08486">
    <property type="entry name" value="SpoIID"/>
    <property type="match status" value="1"/>
</dbReference>
<evidence type="ECO:0000259" key="3">
    <source>
        <dbReference type="Pfam" id="PF08486"/>
    </source>
</evidence>
<keyword evidence="5" id="KW-1185">Reference proteome</keyword>
<keyword evidence="2" id="KW-0472">Membrane</keyword>
<dbReference type="PANTHER" id="PTHR30032:SF4">
    <property type="entry name" value="AMIDASE ENHANCER"/>
    <property type="match status" value="1"/>
</dbReference>
<feature type="transmembrane region" description="Helical" evidence="2">
    <location>
        <begin position="12"/>
        <end position="32"/>
    </location>
</feature>
<dbReference type="InterPro" id="IPR051922">
    <property type="entry name" value="Bact_Sporulation_Assoc"/>
</dbReference>
<dbReference type="InterPro" id="IPR013693">
    <property type="entry name" value="SpoIID/LytB_N"/>
</dbReference>
<organism evidence="4 5">
    <name type="scientific">Cohnella suwonensis</name>
    <dbReference type="NCBI Taxonomy" id="696072"/>
    <lineage>
        <taxon>Bacteria</taxon>
        <taxon>Bacillati</taxon>
        <taxon>Bacillota</taxon>
        <taxon>Bacilli</taxon>
        <taxon>Bacillales</taxon>
        <taxon>Paenibacillaceae</taxon>
        <taxon>Cohnella</taxon>
    </lineage>
</organism>
<evidence type="ECO:0000313" key="4">
    <source>
        <dbReference type="EMBL" id="MFC5469642.1"/>
    </source>
</evidence>
<dbReference type="Proteomes" id="UP001596105">
    <property type="component" value="Unassembled WGS sequence"/>
</dbReference>
<gene>
    <name evidence="4" type="primary">spoIID</name>
    <name evidence="4" type="ORF">ACFPPD_12985</name>
</gene>
<feature type="domain" description="Sporulation stage II protein D amidase enhancer LytB N-terminal" evidence="3">
    <location>
        <begin position="95"/>
        <end position="199"/>
    </location>
</feature>
<accession>A0ABW0LXP4</accession>
<protein>
    <submittedName>
        <fullName evidence="4">Stage II sporulation protein D</fullName>
    </submittedName>
</protein>
<keyword evidence="2" id="KW-1133">Transmembrane helix</keyword>
<comment type="caution">
    <text evidence="4">The sequence shown here is derived from an EMBL/GenBank/DDBJ whole genome shotgun (WGS) entry which is preliminary data.</text>
</comment>
<sequence>MRAKAKFTDGGGAAWIAFVAGILLSGMLWTAFHREEEGRGTPSVTVIPYLSDGQATENAKTIPTVNDPKSRTNPESNSGASEGESDEATVNVYLTKTGEIESVPLETYVLGVVAAEMPLDFEPAALEAQALAARTYIERRLALGDRSGVPAEGADVTDTVAHQVYRSLSDMKRLRAEDVDGYRKAASAVERTKGRIIVYGGQPIEALFFSTSNGYTENSEEVFAARQPYLRSVPSPWDAAESPRAKETIEIGLADFYRKLGIGALPVVGKAGLSAKKPVRVLERTPGRRVKTLQAGSERLTGGEARERLGLRSASFDLEIEGNAVYVTTYGSGHGVGMSQWGAEGLAKLGKTSSFIVEYYYKGARVEEVSKLANSPEESRRNR</sequence>
<dbReference type="NCBIfam" id="TIGR02870">
    <property type="entry name" value="spore_II_D"/>
    <property type="match status" value="1"/>
</dbReference>
<dbReference type="RefSeq" id="WP_209745184.1">
    <property type="nucleotide sequence ID" value="NZ_JBHSMH010000041.1"/>
</dbReference>
<dbReference type="PANTHER" id="PTHR30032">
    <property type="entry name" value="N-ACETYLMURAMOYL-L-ALANINE AMIDASE-RELATED"/>
    <property type="match status" value="1"/>
</dbReference>
<evidence type="ECO:0000256" key="1">
    <source>
        <dbReference type="SAM" id="MobiDB-lite"/>
    </source>
</evidence>
<keyword evidence="2" id="KW-0812">Transmembrane</keyword>
<reference evidence="5" key="1">
    <citation type="journal article" date="2019" name="Int. J. Syst. Evol. Microbiol.">
        <title>The Global Catalogue of Microorganisms (GCM) 10K type strain sequencing project: providing services to taxonomists for standard genome sequencing and annotation.</title>
        <authorList>
            <consortium name="The Broad Institute Genomics Platform"/>
            <consortium name="The Broad Institute Genome Sequencing Center for Infectious Disease"/>
            <person name="Wu L."/>
            <person name="Ma J."/>
        </authorList>
    </citation>
    <scope>NUCLEOTIDE SEQUENCE [LARGE SCALE GENOMIC DNA]</scope>
    <source>
        <strain evidence="5">CCUG 57113</strain>
    </source>
</reference>
<name>A0ABW0LXP4_9BACL</name>